<organism evidence="1 2">
    <name type="scientific">Streptomyces capoamus</name>
    <dbReference type="NCBI Taxonomy" id="68183"/>
    <lineage>
        <taxon>Bacteria</taxon>
        <taxon>Bacillati</taxon>
        <taxon>Actinomycetota</taxon>
        <taxon>Actinomycetes</taxon>
        <taxon>Kitasatosporales</taxon>
        <taxon>Streptomycetaceae</taxon>
        <taxon>Streptomyces</taxon>
    </lineage>
</organism>
<evidence type="ECO:0000313" key="2">
    <source>
        <dbReference type="Proteomes" id="UP000619355"/>
    </source>
</evidence>
<reference evidence="2" key="1">
    <citation type="journal article" date="2019" name="Int. J. Syst. Evol. Microbiol.">
        <title>The Global Catalogue of Microorganisms (GCM) 10K type strain sequencing project: providing services to taxonomists for standard genome sequencing and annotation.</title>
        <authorList>
            <consortium name="The Broad Institute Genomics Platform"/>
            <consortium name="The Broad Institute Genome Sequencing Center for Infectious Disease"/>
            <person name="Wu L."/>
            <person name="Ma J."/>
        </authorList>
    </citation>
    <scope>NUCLEOTIDE SEQUENCE [LARGE SCALE GENOMIC DNA]</scope>
    <source>
        <strain evidence="2">JCM 4253</strain>
    </source>
</reference>
<protein>
    <submittedName>
        <fullName evidence="1">Uncharacterized protein</fullName>
    </submittedName>
</protein>
<dbReference type="RefSeq" id="WP_189979690.1">
    <property type="nucleotide sequence ID" value="NZ_BNBF01000003.1"/>
</dbReference>
<comment type="caution">
    <text evidence="1">The sequence shown here is derived from an EMBL/GenBank/DDBJ whole genome shotgun (WGS) entry which is preliminary data.</text>
</comment>
<sequence length="45" mass="5263">MLPEGDIRTYETLTRFTADLNRLHRAERRRFSRAVQEAFNPAKAG</sequence>
<dbReference type="Proteomes" id="UP000619355">
    <property type="component" value="Unassembled WGS sequence"/>
</dbReference>
<dbReference type="EMBL" id="BNBF01000003">
    <property type="protein sequence ID" value="GHG41427.1"/>
    <property type="molecule type" value="Genomic_DNA"/>
</dbReference>
<proteinExistence type="predicted"/>
<evidence type="ECO:0000313" key="1">
    <source>
        <dbReference type="EMBL" id="GHG41427.1"/>
    </source>
</evidence>
<accession>A0A919C238</accession>
<keyword evidence="2" id="KW-1185">Reference proteome</keyword>
<gene>
    <name evidence="1" type="ORF">GCM10018980_16570</name>
</gene>
<name>A0A919C238_9ACTN</name>
<dbReference type="AlphaFoldDB" id="A0A919C238"/>